<organism evidence="8 9">
    <name type="scientific">Lederbergia graminis</name>
    <dbReference type="NCBI Taxonomy" id="735518"/>
    <lineage>
        <taxon>Bacteria</taxon>
        <taxon>Bacillati</taxon>
        <taxon>Bacillota</taxon>
        <taxon>Bacilli</taxon>
        <taxon>Bacillales</taxon>
        <taxon>Bacillaceae</taxon>
        <taxon>Lederbergia</taxon>
    </lineage>
</organism>
<evidence type="ECO:0000256" key="5">
    <source>
        <dbReference type="ARBA" id="ARBA00022989"/>
    </source>
</evidence>
<dbReference type="InterPro" id="IPR032808">
    <property type="entry name" value="DoxX"/>
</dbReference>
<dbReference type="PANTHER" id="PTHR33452">
    <property type="entry name" value="OXIDOREDUCTASE CATD-RELATED"/>
    <property type="match status" value="1"/>
</dbReference>
<protein>
    <submittedName>
        <fullName evidence="8">DoxX family protein</fullName>
    </submittedName>
</protein>
<keyword evidence="5 7" id="KW-1133">Transmembrane helix</keyword>
<evidence type="ECO:0000313" key="9">
    <source>
        <dbReference type="Proteomes" id="UP001596147"/>
    </source>
</evidence>
<gene>
    <name evidence="8" type="ORF">ACFPM4_09740</name>
</gene>
<keyword evidence="4 7" id="KW-0812">Transmembrane</keyword>
<keyword evidence="9" id="KW-1185">Reference proteome</keyword>
<evidence type="ECO:0000256" key="4">
    <source>
        <dbReference type="ARBA" id="ARBA00022692"/>
    </source>
</evidence>
<feature type="transmembrane region" description="Helical" evidence="7">
    <location>
        <begin position="37"/>
        <end position="64"/>
    </location>
</feature>
<dbReference type="RefSeq" id="WP_144921890.1">
    <property type="nucleotide sequence ID" value="NZ_JBHSMC010000013.1"/>
</dbReference>
<keyword evidence="3" id="KW-1003">Cell membrane</keyword>
<feature type="transmembrane region" description="Helical" evidence="7">
    <location>
        <begin position="70"/>
        <end position="93"/>
    </location>
</feature>
<feature type="transmembrane region" description="Helical" evidence="7">
    <location>
        <begin position="6"/>
        <end position="25"/>
    </location>
</feature>
<evidence type="ECO:0000256" key="3">
    <source>
        <dbReference type="ARBA" id="ARBA00022475"/>
    </source>
</evidence>
<evidence type="ECO:0000256" key="7">
    <source>
        <dbReference type="SAM" id="Phobius"/>
    </source>
</evidence>
<evidence type="ECO:0000313" key="8">
    <source>
        <dbReference type="EMBL" id="MFC5465035.1"/>
    </source>
</evidence>
<dbReference type="Pfam" id="PF07681">
    <property type="entry name" value="DoxX"/>
    <property type="match status" value="1"/>
</dbReference>
<dbReference type="InterPro" id="IPR051907">
    <property type="entry name" value="DoxX-like_oxidoreductase"/>
</dbReference>
<dbReference type="PANTHER" id="PTHR33452:SF1">
    <property type="entry name" value="INNER MEMBRANE PROTEIN YPHA-RELATED"/>
    <property type="match status" value="1"/>
</dbReference>
<dbReference type="EMBL" id="JBHSMC010000013">
    <property type="protein sequence ID" value="MFC5465035.1"/>
    <property type="molecule type" value="Genomic_DNA"/>
</dbReference>
<sequence length="125" mass="13433">MNKNEIAKVILRVVIGFTFFLHGLDKFQSGISNIADYFASLGLPGFFAYGVATIELVGGIGLILGLGTRILGLLFTAIMLGAIFTAKLSLGFLNGYELDVALLAISVYFILADKSVLSLDHKLFN</sequence>
<name>A0ABW0LGM4_9BACI</name>
<proteinExistence type="inferred from homology"/>
<evidence type="ECO:0000256" key="2">
    <source>
        <dbReference type="ARBA" id="ARBA00006679"/>
    </source>
</evidence>
<accession>A0ABW0LGM4</accession>
<reference evidence="9" key="1">
    <citation type="journal article" date="2019" name="Int. J. Syst. Evol. Microbiol.">
        <title>The Global Catalogue of Microorganisms (GCM) 10K type strain sequencing project: providing services to taxonomists for standard genome sequencing and annotation.</title>
        <authorList>
            <consortium name="The Broad Institute Genomics Platform"/>
            <consortium name="The Broad Institute Genome Sequencing Center for Infectious Disease"/>
            <person name="Wu L."/>
            <person name="Ma J."/>
        </authorList>
    </citation>
    <scope>NUCLEOTIDE SEQUENCE [LARGE SCALE GENOMIC DNA]</scope>
    <source>
        <strain evidence="9">CGMCC 1.12237</strain>
    </source>
</reference>
<dbReference type="Proteomes" id="UP001596147">
    <property type="component" value="Unassembled WGS sequence"/>
</dbReference>
<comment type="subcellular location">
    <subcellularLocation>
        <location evidence="1">Cell membrane</location>
        <topology evidence="1">Multi-pass membrane protein</topology>
    </subcellularLocation>
</comment>
<comment type="similarity">
    <text evidence="2">Belongs to the DoxX family.</text>
</comment>
<evidence type="ECO:0000256" key="6">
    <source>
        <dbReference type="ARBA" id="ARBA00023136"/>
    </source>
</evidence>
<evidence type="ECO:0000256" key="1">
    <source>
        <dbReference type="ARBA" id="ARBA00004651"/>
    </source>
</evidence>
<comment type="caution">
    <text evidence="8">The sequence shown here is derived from an EMBL/GenBank/DDBJ whole genome shotgun (WGS) entry which is preliminary data.</text>
</comment>
<keyword evidence="6 7" id="KW-0472">Membrane</keyword>